<proteinExistence type="predicted"/>
<feature type="domain" description="Calcineurin-like phosphoesterase" evidence="2">
    <location>
        <begin position="3"/>
        <end position="197"/>
    </location>
</feature>
<evidence type="ECO:0000259" key="2">
    <source>
        <dbReference type="Pfam" id="PF00149"/>
    </source>
</evidence>
<reference evidence="4" key="1">
    <citation type="submission" date="2017-08" db="EMBL/GenBank/DDBJ databases">
        <title>A dynamic microbial community with high functional redundancy inhabits the cold, oxic subseafloor aquifer.</title>
        <authorList>
            <person name="Tully B.J."/>
            <person name="Wheat C.G."/>
            <person name="Glazer B.T."/>
            <person name="Huber J.A."/>
        </authorList>
    </citation>
    <scope>NUCLEOTIDE SEQUENCE [LARGE SCALE GENOMIC DNA]</scope>
</reference>
<name>A0A2A5CHI1_9GAMM</name>
<dbReference type="Pfam" id="PF00149">
    <property type="entry name" value="Metallophos"/>
    <property type="match status" value="1"/>
</dbReference>
<accession>A0A2A5CHI1</accession>
<dbReference type="InterPro" id="IPR050535">
    <property type="entry name" value="DNA_Repair-Maintenance_Comp"/>
</dbReference>
<dbReference type="PANTHER" id="PTHR30337:SF7">
    <property type="entry name" value="PHOSPHOESTERASE"/>
    <property type="match status" value="1"/>
</dbReference>
<dbReference type="EMBL" id="NVWI01000001">
    <property type="protein sequence ID" value="PCJ43329.1"/>
    <property type="molecule type" value="Genomic_DNA"/>
</dbReference>
<protein>
    <submittedName>
        <fullName evidence="3">DNA repair exonuclease</fullName>
    </submittedName>
</protein>
<evidence type="ECO:0000313" key="4">
    <source>
        <dbReference type="Proteomes" id="UP000228987"/>
    </source>
</evidence>
<gene>
    <name evidence="3" type="ORF">COA71_00170</name>
</gene>
<dbReference type="PANTHER" id="PTHR30337">
    <property type="entry name" value="COMPONENT OF ATP-DEPENDENT DSDNA EXONUCLEASE"/>
    <property type="match status" value="1"/>
</dbReference>
<sequence>MWKFIHAADIHLDSPLHGLERYEGAPVEEIRSATRRAFDNLIELAIDEEVAFVLLVGDLYDGDWKDYNTGLYFVERMGRLREAGIRVFIVAGNHDAASQITKHLRLPDNVTLFSTRKPERVVLDDLNVSICGQGFATRAVVDDISQDYPQGDPQLFNIGLLHTCLDGKPGHEPYAPCSVDGLRSKGYQYWALGHVHKREEVSQDPWIVFPGNIQGRHVREVGPKGCTLVTVDSGEIVEVEHRDLDVMRWSRCELDISASETVDDIYEQVRKGLQSALDSADGRPVAVRLVLQGACSAHSTLHAGREHWIQEYRALATGLGGAGIWLEKVSIKTTPPVSSGEVLERDDALSGLLRAIRDMELDGFALDDLAEEISTLRQKLPAELLGGDDPLNPTNPEFLKDTLEDIKELLVNRLLSKENGA</sequence>
<dbReference type="InterPro" id="IPR041796">
    <property type="entry name" value="Mre11_N"/>
</dbReference>
<dbReference type="CDD" id="cd00840">
    <property type="entry name" value="MPP_Mre11_N"/>
    <property type="match status" value="1"/>
</dbReference>
<dbReference type="SUPFAM" id="SSF56300">
    <property type="entry name" value="Metallo-dependent phosphatases"/>
    <property type="match status" value="1"/>
</dbReference>
<dbReference type="PIRSF" id="PIRSF033091">
    <property type="entry name" value="Pesterase_YhaO"/>
    <property type="match status" value="1"/>
</dbReference>
<dbReference type="GO" id="GO:0004527">
    <property type="term" value="F:exonuclease activity"/>
    <property type="evidence" value="ECO:0007669"/>
    <property type="project" value="UniProtKB-KW"/>
</dbReference>
<evidence type="ECO:0000256" key="1">
    <source>
        <dbReference type="ARBA" id="ARBA00022801"/>
    </source>
</evidence>
<dbReference type="InterPro" id="IPR029052">
    <property type="entry name" value="Metallo-depent_PP-like"/>
</dbReference>
<keyword evidence="3" id="KW-0540">Nuclease</keyword>
<dbReference type="Proteomes" id="UP000228987">
    <property type="component" value="Unassembled WGS sequence"/>
</dbReference>
<keyword evidence="1" id="KW-0378">Hydrolase</keyword>
<evidence type="ECO:0000313" key="3">
    <source>
        <dbReference type="EMBL" id="PCJ43329.1"/>
    </source>
</evidence>
<dbReference type="AlphaFoldDB" id="A0A2A5CHI1"/>
<dbReference type="Gene3D" id="3.60.21.10">
    <property type="match status" value="1"/>
</dbReference>
<dbReference type="InterPro" id="IPR014576">
    <property type="entry name" value="Pesterase_YhaO"/>
</dbReference>
<keyword evidence="3" id="KW-0269">Exonuclease</keyword>
<dbReference type="InterPro" id="IPR004843">
    <property type="entry name" value="Calcineurin-like_PHP"/>
</dbReference>
<organism evidence="3 4">
    <name type="scientific">SAR86 cluster bacterium</name>
    <dbReference type="NCBI Taxonomy" id="2030880"/>
    <lineage>
        <taxon>Bacteria</taxon>
        <taxon>Pseudomonadati</taxon>
        <taxon>Pseudomonadota</taxon>
        <taxon>Gammaproteobacteria</taxon>
        <taxon>SAR86 cluster</taxon>
    </lineage>
</organism>
<comment type="caution">
    <text evidence="3">The sequence shown here is derived from an EMBL/GenBank/DDBJ whole genome shotgun (WGS) entry which is preliminary data.</text>
</comment>